<comment type="similarity">
    <text evidence="1">Belongs to the major facilitator superfamily. Phosphate:H(+) symporter (TC 2.A.1.9) family.</text>
</comment>
<evidence type="ECO:0000313" key="4">
    <source>
        <dbReference type="EMBL" id="CAI9776017.1"/>
    </source>
</evidence>
<sequence>MDSKNIMHNMKKENSYNEKVKLGTLASRESIINRSPPLAQVPASGLDPPQNDGLAGGQRAVQPLSLFSPLPVVHASTESPISAYMRFLQSSISSSSGALPRWNSLAQPPAAAATTSIIFCCLVRVGFGGGDCTIGRGGGNLDIGGGEEIGGGGEYGGGRVYEVFERMAYYGISSNLIIYLTKKLHQGTVKSANNVTNWVGTVWMTSILGAYVADALLGRYWTFLIASAIYLMGLMSGLSPCFYRVKGRAYASFE</sequence>
<feature type="region of interest" description="Disordered" evidence="2">
    <location>
        <begin position="37"/>
        <end position="57"/>
    </location>
</feature>
<reference evidence="4" key="1">
    <citation type="submission" date="2023-05" db="EMBL/GenBank/DDBJ databases">
        <authorList>
            <person name="Huff M."/>
        </authorList>
    </citation>
    <scope>NUCLEOTIDE SEQUENCE</scope>
</reference>
<gene>
    <name evidence="4" type="ORF">FPE_LOCUS23447</name>
</gene>
<dbReference type="AlphaFoldDB" id="A0AAD1ZZR5"/>
<feature type="transmembrane region" description="Helical" evidence="3">
    <location>
        <begin position="219"/>
        <end position="243"/>
    </location>
</feature>
<evidence type="ECO:0000256" key="1">
    <source>
        <dbReference type="ARBA" id="ARBA00044504"/>
    </source>
</evidence>
<proteinExistence type="inferred from homology"/>
<keyword evidence="3" id="KW-0472">Membrane</keyword>
<keyword evidence="3" id="KW-1133">Transmembrane helix</keyword>
<dbReference type="PANTHER" id="PTHR11654">
    <property type="entry name" value="OLIGOPEPTIDE TRANSPORTER-RELATED"/>
    <property type="match status" value="1"/>
</dbReference>
<keyword evidence="3" id="KW-0812">Transmembrane</keyword>
<evidence type="ECO:0000313" key="5">
    <source>
        <dbReference type="Proteomes" id="UP000834106"/>
    </source>
</evidence>
<dbReference type="Proteomes" id="UP000834106">
    <property type="component" value="Chromosome 14"/>
</dbReference>
<feature type="transmembrane region" description="Helical" evidence="3">
    <location>
        <begin position="195"/>
        <end position="213"/>
    </location>
</feature>
<name>A0AAD1ZZR5_9LAMI</name>
<organism evidence="4 5">
    <name type="scientific">Fraxinus pennsylvanica</name>
    <dbReference type="NCBI Taxonomy" id="56036"/>
    <lineage>
        <taxon>Eukaryota</taxon>
        <taxon>Viridiplantae</taxon>
        <taxon>Streptophyta</taxon>
        <taxon>Embryophyta</taxon>
        <taxon>Tracheophyta</taxon>
        <taxon>Spermatophyta</taxon>
        <taxon>Magnoliopsida</taxon>
        <taxon>eudicotyledons</taxon>
        <taxon>Gunneridae</taxon>
        <taxon>Pentapetalae</taxon>
        <taxon>asterids</taxon>
        <taxon>lamiids</taxon>
        <taxon>Lamiales</taxon>
        <taxon>Oleaceae</taxon>
        <taxon>Oleeae</taxon>
        <taxon>Fraxinus</taxon>
    </lineage>
</organism>
<dbReference type="Gene3D" id="1.20.1250.20">
    <property type="entry name" value="MFS general substrate transporter like domains"/>
    <property type="match status" value="1"/>
</dbReference>
<dbReference type="InterPro" id="IPR036259">
    <property type="entry name" value="MFS_trans_sf"/>
</dbReference>
<protein>
    <submittedName>
        <fullName evidence="4">Uncharacterized protein</fullName>
    </submittedName>
</protein>
<accession>A0AAD1ZZR5</accession>
<keyword evidence="5" id="KW-1185">Reference proteome</keyword>
<evidence type="ECO:0000256" key="3">
    <source>
        <dbReference type="SAM" id="Phobius"/>
    </source>
</evidence>
<dbReference type="EMBL" id="OU503049">
    <property type="protein sequence ID" value="CAI9776017.1"/>
    <property type="molecule type" value="Genomic_DNA"/>
</dbReference>
<evidence type="ECO:0000256" key="2">
    <source>
        <dbReference type="SAM" id="MobiDB-lite"/>
    </source>
</evidence>